<dbReference type="Gene3D" id="3.40.50.10140">
    <property type="entry name" value="Toll/interleukin-1 receptor homology (TIR) domain"/>
    <property type="match status" value="1"/>
</dbReference>
<keyword evidence="2" id="KW-0472">Membrane</keyword>
<feature type="transmembrane region" description="Helical" evidence="2">
    <location>
        <begin position="195"/>
        <end position="214"/>
    </location>
</feature>
<dbReference type="Pfam" id="PF13676">
    <property type="entry name" value="TIR_2"/>
    <property type="match status" value="1"/>
</dbReference>
<evidence type="ECO:0000313" key="5">
    <source>
        <dbReference type="Proteomes" id="UP000183685"/>
    </source>
</evidence>
<gene>
    <name evidence="4" type="ORF">SAMN04488071_1653</name>
</gene>
<dbReference type="InterPro" id="IPR019734">
    <property type="entry name" value="TPR_rpt"/>
</dbReference>
<reference evidence="4 5" key="1">
    <citation type="submission" date="2016-10" db="EMBL/GenBank/DDBJ databases">
        <authorList>
            <person name="de Groot N.N."/>
        </authorList>
    </citation>
    <scope>NUCLEOTIDE SEQUENCE [LARGE SCALE GENOMIC DNA]</scope>
    <source>
        <strain evidence="4 5">CGMCC 1.9109</strain>
    </source>
</reference>
<keyword evidence="5" id="KW-1185">Reference proteome</keyword>
<dbReference type="InterPro" id="IPR000157">
    <property type="entry name" value="TIR_dom"/>
</dbReference>
<accession>A0A1G6YLV4</accession>
<dbReference type="EMBL" id="FNAK01000003">
    <property type="protein sequence ID" value="SDD90625.1"/>
    <property type="molecule type" value="Genomic_DNA"/>
</dbReference>
<dbReference type="PROSITE" id="PS50104">
    <property type="entry name" value="TIR"/>
    <property type="match status" value="1"/>
</dbReference>
<dbReference type="AlphaFoldDB" id="A0A1G6YLV4"/>
<keyword evidence="1" id="KW-0802">TPR repeat</keyword>
<feature type="repeat" description="TPR" evidence="1">
    <location>
        <begin position="452"/>
        <end position="485"/>
    </location>
</feature>
<dbReference type="GO" id="GO:0007165">
    <property type="term" value="P:signal transduction"/>
    <property type="evidence" value="ECO:0007669"/>
    <property type="project" value="InterPro"/>
</dbReference>
<keyword evidence="2" id="KW-1133">Transmembrane helix</keyword>
<dbReference type="SUPFAM" id="SSF52200">
    <property type="entry name" value="Toll/Interleukin receptor TIR domain"/>
    <property type="match status" value="1"/>
</dbReference>
<dbReference type="SMART" id="SM00028">
    <property type="entry name" value="TPR"/>
    <property type="match status" value="5"/>
</dbReference>
<proteinExistence type="predicted"/>
<sequence>MSVTEFRYKAFISYSHADKAWAEWLLKSLESYRIPKNLVGRATEIGEVPARLAPIFRDRDELPAAHRLTDRLFEALRASEFLIVLCSPNSAKSKLVNREIIEFKKTHGDGRILCMIVDGVPFADDPEKECFPEALLHSFRADGSRGGLSAEGLAADIRAEGDGRSMGLLKIVAGLIGVGLNDLVRRDEQRRQRNMIAVAAASIVGMSVMGALTYEASTARDAAKQAQKLAEAKTQEAITNKNDVEDLLKFMMSESYYSLLAAGELSAAENLTRKTVEFFKNKDLNSLSDEGFSRMTGSMLKLGQTLDRKGESDRAKEMFDKTLVVSRRYYEHHPMREAAIFRLQNNLFFTGYLALRQGHFVDAERDYRERLALIRKYRANTSQYVPGDAAHLYIPTVWLEREADALMGLASLLAGPLGNLTEALPMHARSVELHKQIASLRENDNDSLTNLASAYHYAGHTYVNAGEFEMAEDAFKARLSLYDELTTRDPENYRIYRRYLISLENLGSLARIRGDLSEALSFQKAAAEGYDILVAKDPENTMWLGNSAQAYYELANMALQLEQVPLATHALKKSKAQITEALERDNSRTIRRLTSYRVAVLEAELLVRGGNTADAQALLAKTITALDHESDGYLRSNGALTQYANTHLAQGKLLAESGQMEAARMVWSKAMNALETTTATLSPDGKSKLAQIYTAMGDQGKAEHLLAQLDGIGFRDSSARYFSETSGSE</sequence>
<dbReference type="PROSITE" id="PS50005">
    <property type="entry name" value="TPR"/>
    <property type="match status" value="1"/>
</dbReference>
<feature type="domain" description="TIR" evidence="3">
    <location>
        <begin position="6"/>
        <end position="202"/>
    </location>
</feature>
<protein>
    <submittedName>
        <fullName evidence="4">MTH538 TIR-like domain</fullName>
    </submittedName>
</protein>
<dbReference type="Gene3D" id="1.25.40.10">
    <property type="entry name" value="Tetratricopeptide repeat domain"/>
    <property type="match status" value="3"/>
</dbReference>
<evidence type="ECO:0000313" key="4">
    <source>
        <dbReference type="EMBL" id="SDD90625.1"/>
    </source>
</evidence>
<organism evidence="4 5">
    <name type="scientific">Kordiimonas lacus</name>
    <dbReference type="NCBI Taxonomy" id="637679"/>
    <lineage>
        <taxon>Bacteria</taxon>
        <taxon>Pseudomonadati</taxon>
        <taxon>Pseudomonadota</taxon>
        <taxon>Alphaproteobacteria</taxon>
        <taxon>Kordiimonadales</taxon>
        <taxon>Kordiimonadaceae</taxon>
        <taxon>Kordiimonas</taxon>
    </lineage>
</organism>
<evidence type="ECO:0000259" key="3">
    <source>
        <dbReference type="PROSITE" id="PS50104"/>
    </source>
</evidence>
<evidence type="ECO:0000256" key="2">
    <source>
        <dbReference type="SAM" id="Phobius"/>
    </source>
</evidence>
<dbReference type="InterPro" id="IPR011990">
    <property type="entry name" value="TPR-like_helical_dom_sf"/>
</dbReference>
<keyword evidence="2" id="KW-0812">Transmembrane</keyword>
<evidence type="ECO:0000256" key="1">
    <source>
        <dbReference type="PROSITE-ProRule" id="PRU00339"/>
    </source>
</evidence>
<name>A0A1G6YLV4_9PROT</name>
<dbReference type="STRING" id="637679.GCA_001550055_01335"/>
<dbReference type="InterPro" id="IPR035897">
    <property type="entry name" value="Toll_tir_struct_dom_sf"/>
</dbReference>
<dbReference type="SUPFAM" id="SSF48452">
    <property type="entry name" value="TPR-like"/>
    <property type="match status" value="1"/>
</dbReference>
<dbReference type="RefSeq" id="WP_068302674.1">
    <property type="nucleotide sequence ID" value="NZ_FNAK01000003.1"/>
</dbReference>
<dbReference type="Proteomes" id="UP000183685">
    <property type="component" value="Unassembled WGS sequence"/>
</dbReference>